<dbReference type="EMBL" id="KI911171">
    <property type="protein sequence ID" value="ETR97452.1"/>
    <property type="molecule type" value="Genomic_DNA"/>
</dbReference>
<dbReference type="GO" id="GO:0006620">
    <property type="term" value="P:post-translational protein targeting to endoplasmic reticulum membrane"/>
    <property type="evidence" value="ECO:0007669"/>
    <property type="project" value="TreeGrafter"/>
</dbReference>
<evidence type="ECO:0000313" key="3">
    <source>
        <dbReference type="Proteomes" id="UP000024376"/>
    </source>
</evidence>
<dbReference type="InterPro" id="IPR010371">
    <property type="entry name" value="YBR137W-like"/>
</dbReference>
<organism evidence="2 3">
    <name type="scientific">Hypocrea jecorina (strain ATCC 56765 / BCRC 32924 / NRRL 11460 / Rut C-30)</name>
    <name type="common">Trichoderma reesei</name>
    <dbReference type="NCBI Taxonomy" id="1344414"/>
    <lineage>
        <taxon>Eukaryota</taxon>
        <taxon>Fungi</taxon>
        <taxon>Dikarya</taxon>
        <taxon>Ascomycota</taxon>
        <taxon>Pezizomycotina</taxon>
        <taxon>Sordariomycetes</taxon>
        <taxon>Hypocreomycetidae</taxon>
        <taxon>Hypocreales</taxon>
        <taxon>Hypocreaceae</taxon>
        <taxon>Trichoderma</taxon>
    </lineage>
</organism>
<dbReference type="Proteomes" id="UP000024376">
    <property type="component" value="Unassembled WGS sequence"/>
</dbReference>
<dbReference type="PANTHER" id="PTHR28255">
    <property type="match status" value="1"/>
</dbReference>
<dbReference type="InterPro" id="IPR005624">
    <property type="entry name" value="PduO/GlcC-like"/>
</dbReference>
<sequence length="204" mass="21242">MAGKVWQRSFPAGTGLEKALSAARDSAPAAPIQSPPGGSTPEELQALVDADVGAEGFTLSSFTAEDAVELGNLLYARLLPFARQGRATLISISNGAGSQTLYQVATGAGVTPDNESWVRRKRAAVLRFGVSSWYLGQKYAGNEAAFAAKFGLGPSEAGEYAIHGGAVPIRVQGVAGVVAVVVVSGLKQFEDHGVIAEVIRENWQ</sequence>
<dbReference type="InterPro" id="IPR038084">
    <property type="entry name" value="PduO/GlcC-like_sf"/>
</dbReference>
<evidence type="ECO:0000256" key="1">
    <source>
        <dbReference type="SAM" id="MobiDB-lite"/>
    </source>
</evidence>
<dbReference type="PANTHER" id="PTHR28255:SF1">
    <property type="entry name" value="UPF0303 PROTEIN YBR137W"/>
    <property type="match status" value="1"/>
</dbReference>
<reference evidence="3" key="1">
    <citation type="journal article" date="2013" name="Ind. Biotechnol.">
        <title>Comparative genomics analysis of Trichoderma reesei strains.</title>
        <authorList>
            <person name="Koike H."/>
            <person name="Aerts A."/>
            <person name="LaButti K."/>
            <person name="Grigoriev I.V."/>
            <person name="Baker S.E."/>
        </authorList>
    </citation>
    <scope>NUCLEOTIDE SEQUENCE [LARGE SCALE GENOMIC DNA]</scope>
    <source>
        <strain evidence="3">ATCC 56765 / BCRC 32924 / NRRL 11460 / Rut C-30</strain>
    </source>
</reference>
<feature type="region of interest" description="Disordered" evidence="1">
    <location>
        <begin position="20"/>
        <end position="42"/>
    </location>
</feature>
<dbReference type="Gene3D" id="3.30.450.150">
    <property type="entry name" value="Haem-degrading domain"/>
    <property type="match status" value="1"/>
</dbReference>
<evidence type="ECO:0000313" key="2">
    <source>
        <dbReference type="EMBL" id="ETR97452.1"/>
    </source>
</evidence>
<accession>A0A024RX85</accession>
<dbReference type="SUPFAM" id="SSF143744">
    <property type="entry name" value="GlcG-like"/>
    <property type="match status" value="1"/>
</dbReference>
<dbReference type="KEGG" id="trr:M419DRAFT_91472"/>
<name>A0A024RX85_HYPJR</name>
<dbReference type="Pfam" id="PF03928">
    <property type="entry name" value="HbpS-like"/>
    <property type="match status" value="1"/>
</dbReference>
<proteinExistence type="predicted"/>
<protein>
    <submittedName>
        <fullName evidence="2">DUF967 domain protein</fullName>
    </submittedName>
</protein>
<feature type="compositionally biased region" description="Low complexity" evidence="1">
    <location>
        <begin position="20"/>
        <end position="31"/>
    </location>
</feature>
<dbReference type="AlphaFoldDB" id="A0A024RX85"/>
<dbReference type="HOGENOM" id="CLU_101036_1_0_1"/>
<gene>
    <name evidence="2" type="ORF">M419DRAFT_91472</name>
</gene>
<dbReference type="OrthoDB" id="2209940at2759"/>
<dbReference type="GO" id="GO:0072380">
    <property type="term" value="C:TRC complex"/>
    <property type="evidence" value="ECO:0007669"/>
    <property type="project" value="TreeGrafter"/>
</dbReference>